<proteinExistence type="predicted"/>
<dbReference type="GO" id="GO:0016746">
    <property type="term" value="F:acyltransferase activity"/>
    <property type="evidence" value="ECO:0007669"/>
    <property type="project" value="UniProtKB-KW"/>
</dbReference>
<dbReference type="SUPFAM" id="SSF52777">
    <property type="entry name" value="CoA-dependent acyltransferases"/>
    <property type="match status" value="1"/>
</dbReference>
<reference evidence="2 3" key="1">
    <citation type="submission" date="2016-11" db="EMBL/GenBank/DDBJ databases">
        <authorList>
            <person name="Jaros S."/>
            <person name="Januszkiewicz K."/>
            <person name="Wedrychowicz H."/>
        </authorList>
    </citation>
    <scope>NUCLEOTIDE SEQUENCE [LARGE SCALE GENOMIC DNA]</scope>
    <source>
        <strain evidence="2 3">DSM 19022</strain>
    </source>
</reference>
<evidence type="ECO:0000313" key="2">
    <source>
        <dbReference type="EMBL" id="SHI73366.1"/>
    </source>
</evidence>
<feature type="domain" description="2-oxoacid dehydrogenase acyltransferase catalytic" evidence="1">
    <location>
        <begin position="219"/>
        <end position="274"/>
    </location>
</feature>
<dbReference type="EMBL" id="FQZS01000007">
    <property type="protein sequence ID" value="SHI73366.1"/>
    <property type="molecule type" value="Genomic_DNA"/>
</dbReference>
<dbReference type="AlphaFoldDB" id="A0A1M6DJC9"/>
<evidence type="ECO:0000259" key="1">
    <source>
        <dbReference type="Pfam" id="PF00198"/>
    </source>
</evidence>
<sequence>MNIFTNRYDGRRLKTISPYVKIIPYIMTKRSDAHVFSKMTIPTDTINEYIKEKQKQGFKITYLHLFIAVFVRVIAQRPQLNRFVMNNRLYARNRIWISLTVKRTLKDYGEETTMKFTFTGHENIYEVAEIIEKSIAESIKVGTNNKVDRIADRLMSLPNIIVKILIGTLKQMDKLNILPSFIIEASPFHTTLFFTYLKSIKLDYVYHHIYDFGNTGMFISLGKEKKVPVVENDEVKIRNVCEIGAAIDERICDGLYFANSLKLVRKYIDNPYLLEEKLEEVVQDVE</sequence>
<gene>
    <name evidence="2" type="ORF">SAMN02745176_01139</name>
</gene>
<dbReference type="Gene3D" id="3.30.559.10">
    <property type="entry name" value="Chloramphenicol acetyltransferase-like domain"/>
    <property type="match status" value="2"/>
</dbReference>
<protein>
    <submittedName>
        <fullName evidence="2">2-oxoacid dehydrogenases acyltransferase (Catalytic domain)</fullName>
    </submittedName>
</protein>
<dbReference type="RefSeq" id="WP_073025272.1">
    <property type="nucleotide sequence ID" value="NZ_FQZS01000007.1"/>
</dbReference>
<organism evidence="2 3">
    <name type="scientific">Lutispora thermophila DSM 19022</name>
    <dbReference type="NCBI Taxonomy" id="1122184"/>
    <lineage>
        <taxon>Bacteria</taxon>
        <taxon>Bacillati</taxon>
        <taxon>Bacillota</taxon>
        <taxon>Clostridia</taxon>
        <taxon>Lutisporales</taxon>
        <taxon>Lutisporaceae</taxon>
        <taxon>Lutispora</taxon>
    </lineage>
</organism>
<dbReference type="InterPro" id="IPR001078">
    <property type="entry name" value="2-oxoacid_DH_actylTfrase"/>
</dbReference>
<name>A0A1M6DJC9_9FIRM</name>
<dbReference type="Pfam" id="PF00198">
    <property type="entry name" value="2-oxoacid_dh"/>
    <property type="match status" value="1"/>
</dbReference>
<accession>A0A1M6DJC9</accession>
<dbReference type="STRING" id="1122184.SAMN02745176_01139"/>
<evidence type="ECO:0000313" key="3">
    <source>
        <dbReference type="Proteomes" id="UP000184442"/>
    </source>
</evidence>
<dbReference type="Proteomes" id="UP000184442">
    <property type="component" value="Unassembled WGS sequence"/>
</dbReference>
<keyword evidence="2" id="KW-0012">Acyltransferase</keyword>
<keyword evidence="2" id="KW-0808">Transferase</keyword>
<keyword evidence="3" id="KW-1185">Reference proteome</keyword>
<dbReference type="InterPro" id="IPR023213">
    <property type="entry name" value="CAT-like_dom_sf"/>
</dbReference>